<feature type="compositionally biased region" description="Low complexity" evidence="1">
    <location>
        <begin position="561"/>
        <end position="583"/>
    </location>
</feature>
<protein>
    <submittedName>
        <fullName evidence="3">Amidohydrolase family protein</fullName>
    </submittedName>
</protein>
<dbReference type="GO" id="GO:0016810">
    <property type="term" value="F:hydrolase activity, acting on carbon-nitrogen (but not peptide) bonds"/>
    <property type="evidence" value="ECO:0007669"/>
    <property type="project" value="InterPro"/>
</dbReference>
<feature type="compositionally biased region" description="Low complexity" evidence="1">
    <location>
        <begin position="137"/>
        <end position="149"/>
    </location>
</feature>
<dbReference type="RefSeq" id="WP_179914629.1">
    <property type="nucleotide sequence ID" value="NZ_JACBYE010000079.1"/>
</dbReference>
<evidence type="ECO:0000256" key="1">
    <source>
        <dbReference type="SAM" id="MobiDB-lite"/>
    </source>
</evidence>
<gene>
    <name evidence="3" type="ORF">HZZ10_18435</name>
</gene>
<accession>A0A853EY16</accession>
<dbReference type="EMBL" id="JACBYE010000079">
    <property type="protein sequence ID" value="NYS95485.1"/>
    <property type="molecule type" value="Genomic_DNA"/>
</dbReference>
<dbReference type="SUPFAM" id="SSF51556">
    <property type="entry name" value="Metallo-dependent hydrolases"/>
    <property type="match status" value="1"/>
</dbReference>
<dbReference type="Proteomes" id="UP000561011">
    <property type="component" value="Unassembled WGS sequence"/>
</dbReference>
<feature type="domain" description="Amidohydrolase 3" evidence="2">
    <location>
        <begin position="51"/>
        <end position="548"/>
    </location>
</feature>
<keyword evidence="3" id="KW-0378">Hydrolase</keyword>
<sequence length="583" mass="60155">MTASRVETVVHGVRLPDASSTTGLTEPVDLHLGRRVIEVSPAGRRPTGVDVLDGDGRVALPGLVDAHVHGEAAVLDPEVQHAMLRQGVTSIVVGQDGVSFAPSHVTGAESLRSAGAALSHATGTGAGTDRIPARHPSSSSSSSSSSSASADLDATTWAGRYFSAINGEHPTFRGGGVADLLATYDGTTPVNVAYLVPHGTLRYALLGDSDRPATAAERDLLVAALVDGLDAGAVGMSTGLEYVPAAYADREELVALARVLAGRGLPHVSHMRGYEDRAGAAMAELVSIAAETGVATHVSHYHGPAAELSGYVDDALASGLDVSFDSYPYLRGASILSMVALPTWLPIADPERTVAALRDPAVLARLRTEHLPGLVDLWPRVTMASVPGEHVWAEGLSLVEVARRLALSPADTAVELLVSTGLRAGCVFAQPPTNSAASVLALSTHPAQMGGSDAIYAGGRPHPRGWGAFARMLAQVRSGDWTWSEAQHHLSTAAARRFGLAGRGSLEVGSVADVALVDPGTVRDLATYDEPRRLATGVTDVVVAGRRVLADGELTGLTPGRSLRPSTAPAPATASAHRTGGRA</sequence>
<dbReference type="InterPro" id="IPR032466">
    <property type="entry name" value="Metal_Hydrolase"/>
</dbReference>
<dbReference type="InterPro" id="IPR011059">
    <property type="entry name" value="Metal-dep_hydrolase_composite"/>
</dbReference>
<organism evidence="3 4">
    <name type="scientific">Sanguibacter inulinus</name>
    <dbReference type="NCBI Taxonomy" id="60922"/>
    <lineage>
        <taxon>Bacteria</taxon>
        <taxon>Bacillati</taxon>
        <taxon>Actinomycetota</taxon>
        <taxon>Actinomycetes</taxon>
        <taxon>Micrococcales</taxon>
        <taxon>Sanguibacteraceae</taxon>
        <taxon>Sanguibacter</taxon>
    </lineage>
</organism>
<dbReference type="Gene3D" id="3.20.20.140">
    <property type="entry name" value="Metal-dependent hydrolases"/>
    <property type="match status" value="2"/>
</dbReference>
<comment type="caution">
    <text evidence="3">The sequence shown here is derived from an EMBL/GenBank/DDBJ whole genome shotgun (WGS) entry which is preliminary data.</text>
</comment>
<reference evidence="3 4" key="1">
    <citation type="submission" date="2020-07" db="EMBL/GenBank/DDBJ databases">
        <title>MOT database genomes.</title>
        <authorList>
            <person name="Joseph S."/>
            <person name="Aduse-Opoku J."/>
            <person name="Hashim A."/>
            <person name="Wade W."/>
            <person name="Curtis M."/>
        </authorList>
    </citation>
    <scope>NUCLEOTIDE SEQUENCE [LARGE SCALE GENOMIC DNA]</scope>
    <source>
        <strain evidence="3 4">DSM 100099</strain>
    </source>
</reference>
<proteinExistence type="predicted"/>
<keyword evidence="4" id="KW-1185">Reference proteome</keyword>
<name>A0A853EY16_9MICO</name>
<feature type="region of interest" description="Disordered" evidence="1">
    <location>
        <begin position="116"/>
        <end position="149"/>
    </location>
</feature>
<evidence type="ECO:0000313" key="4">
    <source>
        <dbReference type="Proteomes" id="UP000561011"/>
    </source>
</evidence>
<dbReference type="SUPFAM" id="SSF51338">
    <property type="entry name" value="Composite domain of metallo-dependent hydrolases"/>
    <property type="match status" value="1"/>
</dbReference>
<feature type="region of interest" description="Disordered" evidence="1">
    <location>
        <begin position="554"/>
        <end position="583"/>
    </location>
</feature>
<evidence type="ECO:0000259" key="2">
    <source>
        <dbReference type="Pfam" id="PF07969"/>
    </source>
</evidence>
<dbReference type="PANTHER" id="PTHR11647:SF1">
    <property type="entry name" value="COLLAPSIN RESPONSE MEDIATOR PROTEIN"/>
    <property type="match status" value="1"/>
</dbReference>
<evidence type="ECO:0000313" key="3">
    <source>
        <dbReference type="EMBL" id="NYS95485.1"/>
    </source>
</evidence>
<dbReference type="InterPro" id="IPR050378">
    <property type="entry name" value="Metallo-dep_Hydrolases_sf"/>
</dbReference>
<dbReference type="PANTHER" id="PTHR11647">
    <property type="entry name" value="HYDRANTOINASE/DIHYDROPYRIMIDINASE FAMILY MEMBER"/>
    <property type="match status" value="1"/>
</dbReference>
<dbReference type="AlphaFoldDB" id="A0A853EY16"/>
<dbReference type="InterPro" id="IPR013108">
    <property type="entry name" value="Amidohydro_3"/>
</dbReference>
<dbReference type="Pfam" id="PF07969">
    <property type="entry name" value="Amidohydro_3"/>
    <property type="match status" value="1"/>
</dbReference>